<dbReference type="eggNOG" id="COG3600">
    <property type="taxonomic scope" value="Bacteria"/>
</dbReference>
<evidence type="ECO:0000313" key="2">
    <source>
        <dbReference type="EMBL" id="ABP69334.1"/>
    </source>
</evidence>
<dbReference type="AlphaFoldDB" id="A4WPM0"/>
<feature type="domain" description="Antitoxin SocA-like Panacea" evidence="1">
    <location>
        <begin position="28"/>
        <end position="131"/>
    </location>
</feature>
<dbReference type="HOGENOM" id="CLU_110683_1_0_5"/>
<dbReference type="EMBL" id="CP000661">
    <property type="protein sequence ID" value="ABP69334.1"/>
    <property type="molecule type" value="Genomic_DNA"/>
</dbReference>
<accession>A4WPM0</accession>
<sequence length="178" mass="20114">MAVDARAVANEILSRAWELGFEPTQIDVQKITYFLHGHHLLDHGVPMVQTEFEAMQYGPIQRILLDSFRKWADQPIGELAEKFDPVRRVHEQLPRIVDNAILETIDRYLAAYLCLPSFELVDMTHARNTPWSKTVDAARNSVNIGMRISDDLISSCFEGLKCLRESDCRVGSSASPAS</sequence>
<name>A4WPM0_CERS5</name>
<dbReference type="BioCyc" id="RSPH349102:G1G8M-436-MONOMER"/>
<organism evidence="2">
    <name type="scientific">Cereibacter sphaeroides (strain ATCC 17025 / ATH 2.4.3)</name>
    <name type="common">Rhodobacter sphaeroides</name>
    <dbReference type="NCBI Taxonomy" id="349102"/>
    <lineage>
        <taxon>Bacteria</taxon>
        <taxon>Pseudomonadati</taxon>
        <taxon>Pseudomonadota</taxon>
        <taxon>Alphaproteobacteria</taxon>
        <taxon>Rhodobacterales</taxon>
        <taxon>Paracoccaceae</taxon>
        <taxon>Cereibacter</taxon>
    </lineage>
</organism>
<gene>
    <name evidence="2" type="ordered locus">Rsph17025_0428</name>
</gene>
<dbReference type="InterPro" id="IPR025272">
    <property type="entry name" value="SocA_Panacea"/>
</dbReference>
<protein>
    <submittedName>
        <fullName evidence="2">Uncharacterized phage-associated protein-like protein</fullName>
    </submittedName>
</protein>
<dbReference type="KEGG" id="rsq:Rsph17025_0428"/>
<evidence type="ECO:0000259" key="1">
    <source>
        <dbReference type="Pfam" id="PF13274"/>
    </source>
</evidence>
<proteinExistence type="predicted"/>
<dbReference type="Pfam" id="PF13274">
    <property type="entry name" value="SocA_Panacea"/>
    <property type="match status" value="1"/>
</dbReference>
<reference evidence="2" key="1">
    <citation type="submission" date="2007-04" db="EMBL/GenBank/DDBJ databases">
        <title>Complete sequence of chromosome of Rhodobacter sphaeroides ATCC 17025.</title>
        <authorList>
            <consortium name="US DOE Joint Genome Institute"/>
            <person name="Copeland A."/>
            <person name="Lucas S."/>
            <person name="Lapidus A."/>
            <person name="Barry K."/>
            <person name="Detter J.C."/>
            <person name="Glavina del Rio T."/>
            <person name="Hammon N."/>
            <person name="Israni S."/>
            <person name="Dalin E."/>
            <person name="Tice H."/>
            <person name="Pitluck S."/>
            <person name="Chertkov O."/>
            <person name="Brettin T."/>
            <person name="Bruce D."/>
            <person name="Han C."/>
            <person name="Schmutz J."/>
            <person name="Larimer F."/>
            <person name="Land M."/>
            <person name="Hauser L."/>
            <person name="Kyrpides N."/>
            <person name="Kim E."/>
            <person name="Richardson P."/>
            <person name="Mackenzie C."/>
            <person name="Choudhary M."/>
            <person name="Donohue T.J."/>
            <person name="Kaplan S."/>
        </authorList>
    </citation>
    <scope>NUCLEOTIDE SEQUENCE [LARGE SCALE GENOMIC DNA]</scope>
    <source>
        <strain evidence="2">ATCC 17025</strain>
    </source>
</reference>